<dbReference type="InterPro" id="IPR042187">
    <property type="entry name" value="Flagellin_C_sub2"/>
</dbReference>
<dbReference type="Gene3D" id="6.10.10.10">
    <property type="entry name" value="Flagellar export chaperone, C-terminal domain"/>
    <property type="match status" value="1"/>
</dbReference>
<reference evidence="7 8" key="1">
    <citation type="submission" date="2023-08" db="EMBL/GenBank/DDBJ databases">
        <authorList>
            <person name="Park J.-S."/>
        </authorList>
    </citation>
    <scope>NUCLEOTIDE SEQUENCE [LARGE SCALE GENOMIC DNA]</scope>
    <source>
        <strain evidence="7 8">2205SS18-9</strain>
    </source>
</reference>
<dbReference type="InterPro" id="IPR001029">
    <property type="entry name" value="Flagellin_N"/>
</dbReference>
<comment type="caution">
    <text evidence="7">The sequence shown here is derived from an EMBL/GenBank/DDBJ whole genome shotgun (WGS) entry which is preliminary data.</text>
</comment>
<evidence type="ECO:0000256" key="1">
    <source>
        <dbReference type="ARBA" id="ARBA00005709"/>
    </source>
</evidence>
<dbReference type="SUPFAM" id="SSF64518">
    <property type="entry name" value="Phase 1 flagellin"/>
    <property type="match status" value="1"/>
</dbReference>
<dbReference type="PRINTS" id="PR00207">
    <property type="entry name" value="FLAGELLIN"/>
</dbReference>
<feature type="domain" description="Flagellin N-terminal" evidence="5">
    <location>
        <begin position="3"/>
        <end position="137"/>
    </location>
</feature>
<dbReference type="InterPro" id="IPR001492">
    <property type="entry name" value="Flagellin"/>
</dbReference>
<keyword evidence="7" id="KW-0966">Cell projection</keyword>
<comment type="subcellular location">
    <subcellularLocation>
        <location evidence="4">Secreted</location>
    </subcellularLocation>
    <subcellularLocation>
        <location evidence="4">Bacterial flagellum</location>
    </subcellularLocation>
</comment>
<dbReference type="RefSeq" id="WP_305991485.1">
    <property type="nucleotide sequence ID" value="NZ_JAVAMP010000002.1"/>
</dbReference>
<keyword evidence="7" id="KW-0282">Flagellum</keyword>
<evidence type="ECO:0000259" key="5">
    <source>
        <dbReference type="Pfam" id="PF00669"/>
    </source>
</evidence>
<dbReference type="EMBL" id="JAVAMP010000002">
    <property type="protein sequence ID" value="MDP5274199.1"/>
    <property type="molecule type" value="Genomic_DNA"/>
</dbReference>
<evidence type="ECO:0000256" key="2">
    <source>
        <dbReference type="ARBA" id="ARBA00020110"/>
    </source>
</evidence>
<organism evidence="7 8">
    <name type="scientific">Chengkuizengella axinellae</name>
    <dbReference type="NCBI Taxonomy" id="3064388"/>
    <lineage>
        <taxon>Bacteria</taxon>
        <taxon>Bacillati</taxon>
        <taxon>Bacillota</taxon>
        <taxon>Bacilli</taxon>
        <taxon>Bacillales</taxon>
        <taxon>Paenibacillaceae</taxon>
        <taxon>Chengkuizengella</taxon>
    </lineage>
</organism>
<dbReference type="Proteomes" id="UP001231941">
    <property type="component" value="Unassembled WGS sequence"/>
</dbReference>
<dbReference type="Gene3D" id="1.20.1330.10">
    <property type="entry name" value="f41 fragment of flagellin, N-terminal domain"/>
    <property type="match status" value="2"/>
</dbReference>
<dbReference type="PANTHER" id="PTHR42792">
    <property type="entry name" value="FLAGELLIN"/>
    <property type="match status" value="1"/>
</dbReference>
<name>A0ABT9IZI2_9BACL</name>
<protein>
    <recommendedName>
        <fullName evidence="2 4">Flagellin</fullName>
    </recommendedName>
</protein>
<keyword evidence="8" id="KW-1185">Reference proteome</keyword>
<dbReference type="Pfam" id="PF00669">
    <property type="entry name" value="Flagellin_N"/>
    <property type="match status" value="1"/>
</dbReference>
<evidence type="ECO:0000259" key="6">
    <source>
        <dbReference type="Pfam" id="PF00700"/>
    </source>
</evidence>
<dbReference type="InterPro" id="IPR046358">
    <property type="entry name" value="Flagellin_C"/>
</dbReference>
<evidence type="ECO:0000256" key="4">
    <source>
        <dbReference type="RuleBase" id="RU362073"/>
    </source>
</evidence>
<gene>
    <name evidence="7" type="ORF">Q5Y73_08775</name>
</gene>
<accession>A0ABT9IZI2</accession>
<comment type="function">
    <text evidence="4">Flagellin is the subunit protein which polymerizes to form the filaments of bacterial flagella.</text>
</comment>
<proteinExistence type="inferred from homology"/>
<evidence type="ECO:0000256" key="3">
    <source>
        <dbReference type="ARBA" id="ARBA00023143"/>
    </source>
</evidence>
<keyword evidence="4" id="KW-0964">Secreted</keyword>
<keyword evidence="3 4" id="KW-0975">Bacterial flagellum</keyword>
<dbReference type="PANTHER" id="PTHR42792:SF2">
    <property type="entry name" value="FLAGELLIN"/>
    <property type="match status" value="1"/>
</dbReference>
<sequence length="563" mass="61657">MIISHNLTAINTFNSMKKLNNKYSGTYEKLSSGFRINSASDDAAGLAISEKMRAQIIGLQQAQRNIQDDVSLIQTAEGGLASIQSSLQRLRELAIQSSNDTLTQEDRESIQEEVTLGLQHIDGTADQTKFNNIDLLNVEVVTNVIGYSDEITWENSNYTGFEDTTFFSLDWNGEFYIAGGYDGQLLKSYDGDNWFDPLGYPNGLNIHSINWDGENFLITESNHVYTSPDGVTRIGYYFKNNNGGFFDSNFVGGKYITVGDSGLIAVSDSSTGPWNEQISGTSELLNSVASNGENYVVVGMNGTILTSVDAINWTDNSNIAVGQINNVIWADNQYIATSHSEILTSPDGENWSVHNIDFIATGIIYDGNKLIATSNHNVYESSDGINWTENNNGLSVSGGSIEDIVYTGDDYMMIGRGGYAFKGTKEAITEQIKPTLSLQIGANAQDSFSLELIDVRTLTLGIDHIDLSTAENAEESLDKIDSALSTVSSERSKLGAYQNRLEHALSISINYEENLSSAKSRIINVNMAKEMMEMTKMNILSQASQSLLAQAVQNPQAILELLQ</sequence>
<comment type="similarity">
    <text evidence="1 4">Belongs to the bacterial flagellin family.</text>
</comment>
<evidence type="ECO:0000313" key="8">
    <source>
        <dbReference type="Proteomes" id="UP001231941"/>
    </source>
</evidence>
<keyword evidence="7" id="KW-0969">Cilium</keyword>
<feature type="domain" description="Flagellin C-terminal" evidence="6">
    <location>
        <begin position="477"/>
        <end position="562"/>
    </location>
</feature>
<evidence type="ECO:0000313" key="7">
    <source>
        <dbReference type="EMBL" id="MDP5274199.1"/>
    </source>
</evidence>
<dbReference type="Pfam" id="PF00700">
    <property type="entry name" value="Flagellin_C"/>
    <property type="match status" value="1"/>
</dbReference>